<dbReference type="PANTHER" id="PTHR34220:SF7">
    <property type="entry name" value="SENSOR HISTIDINE KINASE YPDA"/>
    <property type="match status" value="1"/>
</dbReference>
<dbReference type="Gene3D" id="3.30.565.10">
    <property type="entry name" value="Histidine kinase-like ATPase, C-terminal domain"/>
    <property type="match status" value="1"/>
</dbReference>
<evidence type="ECO:0000259" key="3">
    <source>
        <dbReference type="Pfam" id="PF06580"/>
    </source>
</evidence>
<keyword evidence="2" id="KW-0472">Membrane</keyword>
<gene>
    <name evidence="4" type="ORF">RNZ46_09100</name>
</gene>
<dbReference type="GO" id="GO:0016020">
    <property type="term" value="C:membrane"/>
    <property type="evidence" value="ECO:0007669"/>
    <property type="project" value="InterPro"/>
</dbReference>
<dbReference type="InterPro" id="IPR050640">
    <property type="entry name" value="Bact_2-comp_sensor_kinase"/>
</dbReference>
<proteinExistence type="predicted"/>
<dbReference type="AlphaFoldDB" id="A0AA97HP22"/>
<keyword evidence="1" id="KW-0175">Coiled coil</keyword>
<dbReference type="PANTHER" id="PTHR34220">
    <property type="entry name" value="SENSOR HISTIDINE KINASE YPDA"/>
    <property type="match status" value="1"/>
</dbReference>
<keyword evidence="4" id="KW-0418">Kinase</keyword>
<evidence type="ECO:0000256" key="2">
    <source>
        <dbReference type="SAM" id="Phobius"/>
    </source>
</evidence>
<dbReference type="GO" id="GO:0000155">
    <property type="term" value="F:phosphorelay sensor kinase activity"/>
    <property type="evidence" value="ECO:0007669"/>
    <property type="project" value="InterPro"/>
</dbReference>
<dbReference type="KEGG" id="hws:RNZ46_09100"/>
<evidence type="ECO:0000313" key="5">
    <source>
        <dbReference type="Proteomes" id="UP001302486"/>
    </source>
</evidence>
<keyword evidence="2" id="KW-1133">Transmembrane helix</keyword>
<dbReference type="EMBL" id="CP136521">
    <property type="protein sequence ID" value="WOD42152.1"/>
    <property type="molecule type" value="Genomic_DNA"/>
</dbReference>
<organism evidence="4 5">
    <name type="scientific">Hwangdonia lutea</name>
    <dbReference type="NCBI Taxonomy" id="3075823"/>
    <lineage>
        <taxon>Bacteria</taxon>
        <taxon>Pseudomonadati</taxon>
        <taxon>Bacteroidota</taxon>
        <taxon>Flavobacteriia</taxon>
        <taxon>Flavobacteriales</taxon>
        <taxon>Flavobacteriaceae</taxon>
        <taxon>Hwangdonia</taxon>
    </lineage>
</organism>
<reference evidence="5" key="1">
    <citation type="submission" date="2024-06" db="EMBL/GenBank/DDBJ databases">
        <title>Hwangdonia haimaensis gen. nov., sp. nov., a member of the family Flavobacteriaceae isolated from the haima cold seep.</title>
        <authorList>
            <person name="Li J."/>
        </authorList>
    </citation>
    <scope>NUCLEOTIDE SEQUENCE [LARGE SCALE GENOMIC DNA]</scope>
    <source>
        <strain evidence="5">SCSIO 19198</strain>
    </source>
</reference>
<feature type="coiled-coil region" evidence="1">
    <location>
        <begin position="112"/>
        <end position="139"/>
    </location>
</feature>
<keyword evidence="5" id="KW-1185">Reference proteome</keyword>
<feature type="domain" description="Signal transduction histidine kinase internal region" evidence="3">
    <location>
        <begin position="73"/>
        <end position="151"/>
    </location>
</feature>
<evidence type="ECO:0000256" key="1">
    <source>
        <dbReference type="SAM" id="Coils"/>
    </source>
</evidence>
<accession>A0AA97HP22</accession>
<feature type="transmembrane region" description="Helical" evidence="2">
    <location>
        <begin position="34"/>
        <end position="52"/>
    </location>
</feature>
<protein>
    <submittedName>
        <fullName evidence="4">Histidine kinase</fullName>
    </submittedName>
</protein>
<dbReference type="InterPro" id="IPR010559">
    <property type="entry name" value="Sig_transdc_His_kin_internal"/>
</dbReference>
<dbReference type="Proteomes" id="UP001302486">
    <property type="component" value="Chromosome"/>
</dbReference>
<dbReference type="InterPro" id="IPR036890">
    <property type="entry name" value="HATPase_C_sf"/>
</dbReference>
<keyword evidence="2" id="KW-0812">Transmembrane</keyword>
<dbReference type="SUPFAM" id="SSF55874">
    <property type="entry name" value="ATPase domain of HSP90 chaperone/DNA topoisomerase II/histidine kinase"/>
    <property type="match status" value="1"/>
</dbReference>
<dbReference type="Pfam" id="PF06580">
    <property type="entry name" value="His_kinase"/>
    <property type="match status" value="1"/>
</dbReference>
<dbReference type="RefSeq" id="WP_316981897.1">
    <property type="nucleotide sequence ID" value="NZ_CP136521.1"/>
</dbReference>
<name>A0AA97HP22_9FLAO</name>
<sequence length="276" mass="31921">MASILIVLSEGFNFNYDKIANNLSFKHYFNVVDLNFLIYTSMLGIILTYNYIKHIKKAQKEKADLTIQLTNQKMKFLQSQMQPHFLFNTLNGIHSLMDINIEKSKTMVVDLSDLLRSVLDKKDENLIELQEELEILKKYIHIKKTRFSDQLNIQLNVEAGLENILVPNMLIQPIVENSTKHGYGTEFISLEIIIDIYKKNDKLIIKVQNDGTALSEKYPTLLKKGTGLNNIKERLDTLYGINYKLKIFNESNKVITKVSFPIKLSISKIEKIFNLS</sequence>
<keyword evidence="4" id="KW-0808">Transferase</keyword>
<evidence type="ECO:0000313" key="4">
    <source>
        <dbReference type="EMBL" id="WOD42152.1"/>
    </source>
</evidence>